<evidence type="ECO:0000313" key="11">
    <source>
        <dbReference type="EMBL" id="WFD38911.1"/>
    </source>
</evidence>
<dbReference type="GO" id="GO:0005509">
    <property type="term" value="F:calcium ion binding"/>
    <property type="evidence" value="ECO:0007669"/>
    <property type="project" value="InterPro"/>
</dbReference>
<name>A0AAF0JFF6_9BASI</name>
<dbReference type="GO" id="GO:0005975">
    <property type="term" value="P:carbohydrate metabolic process"/>
    <property type="evidence" value="ECO:0007669"/>
    <property type="project" value="InterPro"/>
</dbReference>
<keyword evidence="9 11" id="KW-0326">Glycosidase</keyword>
<dbReference type="GO" id="GO:0036503">
    <property type="term" value="P:ERAD pathway"/>
    <property type="evidence" value="ECO:0007669"/>
    <property type="project" value="UniProtKB-ARBA"/>
</dbReference>
<dbReference type="InterPro" id="IPR036412">
    <property type="entry name" value="HAD-like_sf"/>
</dbReference>
<dbReference type="InterPro" id="IPR001382">
    <property type="entry name" value="Glyco_hydro_47"/>
</dbReference>
<feature type="active site" evidence="6">
    <location>
        <position position="815"/>
    </location>
</feature>
<dbReference type="PRINTS" id="PR00747">
    <property type="entry name" value="GLYHDRLASE47"/>
</dbReference>
<keyword evidence="7" id="KW-0106">Calcium</keyword>
<dbReference type="Gene3D" id="1.10.150.450">
    <property type="match status" value="1"/>
</dbReference>
<keyword evidence="12" id="KW-1185">Reference proteome</keyword>
<dbReference type="GO" id="GO:0005783">
    <property type="term" value="C:endoplasmic reticulum"/>
    <property type="evidence" value="ECO:0007669"/>
    <property type="project" value="TreeGrafter"/>
</dbReference>
<feature type="active site" description="Proton donor" evidence="6">
    <location>
        <position position="515"/>
    </location>
</feature>
<dbReference type="EC" id="3.2.1.-" evidence="9"/>
<reference evidence="11" key="1">
    <citation type="submission" date="2023-03" db="EMBL/GenBank/DDBJ databases">
        <title>Mating type loci evolution in Malassezia.</title>
        <authorList>
            <person name="Coelho M.A."/>
        </authorList>
    </citation>
    <scope>NUCLEOTIDE SEQUENCE</scope>
    <source>
        <strain evidence="11">CBS 9431</strain>
    </source>
</reference>
<dbReference type="InterPro" id="IPR012341">
    <property type="entry name" value="6hp_glycosidase-like_sf"/>
</dbReference>
<evidence type="ECO:0000256" key="10">
    <source>
        <dbReference type="SAM" id="MobiDB-lite"/>
    </source>
</evidence>
<evidence type="ECO:0000313" key="12">
    <source>
        <dbReference type="Proteomes" id="UP001217754"/>
    </source>
</evidence>
<feature type="region of interest" description="Disordered" evidence="10">
    <location>
        <begin position="786"/>
        <end position="809"/>
    </location>
</feature>
<feature type="disulfide bond" evidence="8">
    <location>
        <begin position="723"/>
        <end position="753"/>
    </location>
</feature>
<dbReference type="GO" id="GO:0016020">
    <property type="term" value="C:membrane"/>
    <property type="evidence" value="ECO:0007669"/>
    <property type="project" value="InterPro"/>
</dbReference>
<protein>
    <recommendedName>
        <fullName evidence="9">alpha-1,2-Mannosidase</fullName>
        <ecNumber evidence="9">3.2.1.-</ecNumber>
    </recommendedName>
</protein>
<keyword evidence="5 8" id="KW-1015">Disulfide bond</keyword>
<comment type="similarity">
    <text evidence="3 9">Belongs to the glycosyl hydrolase 47 family.</text>
</comment>
<dbReference type="InterPro" id="IPR036026">
    <property type="entry name" value="Seven-hairpin_glycosidases"/>
</dbReference>
<dbReference type="Proteomes" id="UP001217754">
    <property type="component" value="Chromosome 3"/>
</dbReference>
<evidence type="ECO:0000256" key="3">
    <source>
        <dbReference type="ARBA" id="ARBA00007658"/>
    </source>
</evidence>
<comment type="pathway">
    <text evidence="2">Protein modification; protein glycosylation.</text>
</comment>
<feature type="region of interest" description="Disordered" evidence="10">
    <location>
        <begin position="349"/>
        <end position="376"/>
    </location>
</feature>
<dbReference type="EMBL" id="CP119960">
    <property type="protein sequence ID" value="WFD38911.1"/>
    <property type="molecule type" value="Genomic_DNA"/>
</dbReference>
<dbReference type="InterPro" id="IPR050749">
    <property type="entry name" value="Glycosyl_Hydrolase_47"/>
</dbReference>
<dbReference type="PANTHER" id="PTHR11742:SF103">
    <property type="entry name" value="ENDOPLASMIC RETICULUM MANNOSIDASE MNL2-RELATED"/>
    <property type="match status" value="1"/>
</dbReference>
<feature type="binding site" evidence="7">
    <location>
        <position position="901"/>
    </location>
    <ligand>
        <name>Ca(2+)</name>
        <dbReference type="ChEBI" id="CHEBI:29108"/>
    </ligand>
</feature>
<dbReference type="AlphaFoldDB" id="A0AAF0JFF6"/>
<dbReference type="InterPro" id="IPR023214">
    <property type="entry name" value="HAD_sf"/>
</dbReference>
<evidence type="ECO:0000256" key="6">
    <source>
        <dbReference type="PIRSR" id="PIRSR601382-1"/>
    </source>
</evidence>
<dbReference type="GO" id="GO:0004571">
    <property type="term" value="F:mannosyl-oligosaccharide 1,2-alpha-mannosidase activity"/>
    <property type="evidence" value="ECO:0007669"/>
    <property type="project" value="InterPro"/>
</dbReference>
<dbReference type="GO" id="GO:0016791">
    <property type="term" value="F:phosphatase activity"/>
    <property type="evidence" value="ECO:0007669"/>
    <property type="project" value="UniProtKB-ARBA"/>
</dbReference>
<sequence>MAGALERPWTACVGFLPLAEYVDARDADTILWLDIGTSLLSPDNTLYSQVETRIADQMAVLIRDYFRTLGLDKDEAEALHMHYYKEYGLAIRGLVKHHTIDPMDYDEKCDGALPLEEILHPDPALIALLRRIDRKKVRVYALTNAYKRHALRVLSLLQLDKLVQGVVYCDYTITDFSCKPEREFYSAAEAAVGARSDAHHYFVDDSLNNVRTAHALGWQSCVYYDELHPSNEAYTQPDGIVTHMASDGLPTPRRSPFASFDMSDYPAAAIDPQSNVTLGEDAFPPHIPESMRGRPLSTLYTKGDPHRGEIPSKQMLLLENVPPLVPPPRPIRAPSLPPKSWKIFPWTRKENGSRSSAEDAARPDKQPLGADWRPAPYDAWSPPLSELMRTPEPVPRVQYAFTHPHRHSGQANDHGRDAMLASRQTMVRNAFVRAWQGYKEHAWGADELRPVSMRPNNNFNGWGATIVDALDTLLVMGLHDEYNLARHHVHDVNFHYVGGERSAYGNSDGRVPVFETAIRYLGGLLSAYDLTGDNLMLDRAEELAQLILPAFDTLSGLPVGRMKIDDPANYTAKKPRGHHESIVLAEAGSMLLELTRLWQVTGNRTYFDRVQRVTDYFDRNITKKSRMGTLVSTRVYPESLALSGKYTFGGQADSYYEYLIKEHQLLGGRLAQYPRMYSDAIDSAIEYLIKDVEVVPNAPSLAIITETWGPNARYEPKLEHLGCFAGGMMGLGARLLPHRTTDMNVARRLTETCYWAYNGSRTGMGPEEIIFFRPRDTDRYQIKQGENGTRHRGEAEGFPQTGVRNGFGPHYNRPETIESVFYMWRLTGDPVWQERGWQMFASWMTHSLVTGGVSALGDVHRIPALHTDSMESFTLAETFKYYYLLFSPPDLVSLDDFVFTTEAHPLLTPRKGKYARAGDIPASLQKWIPPPPCEGEAYCGGEGLLRGGLSNAQKHDLYERLRAASTTADKEKQRVTKAPDAGVPTDTIPKSVREKVSELLDHFHATQRADDPAPAP</sequence>
<feature type="region of interest" description="Disordered" evidence="10">
    <location>
        <begin position="968"/>
        <end position="988"/>
    </location>
</feature>
<keyword evidence="7" id="KW-0479">Metal-binding</keyword>
<evidence type="ECO:0000256" key="9">
    <source>
        <dbReference type="RuleBase" id="RU361193"/>
    </source>
</evidence>
<feature type="active site" evidence="6">
    <location>
        <position position="653"/>
    </location>
</feature>
<dbReference type="GeneID" id="85225526"/>
<evidence type="ECO:0000256" key="1">
    <source>
        <dbReference type="ARBA" id="ARBA00001913"/>
    </source>
</evidence>
<evidence type="ECO:0000256" key="5">
    <source>
        <dbReference type="ARBA" id="ARBA00023157"/>
    </source>
</evidence>
<proteinExistence type="inferred from homology"/>
<evidence type="ECO:0000256" key="4">
    <source>
        <dbReference type="ARBA" id="ARBA00022801"/>
    </source>
</evidence>
<dbReference type="SUPFAM" id="SSF56784">
    <property type="entry name" value="HAD-like"/>
    <property type="match status" value="1"/>
</dbReference>
<feature type="active site" description="Proton donor" evidence="6">
    <location>
        <position position="767"/>
    </location>
</feature>
<dbReference type="Gene3D" id="3.40.50.1000">
    <property type="entry name" value="HAD superfamily/HAD-like"/>
    <property type="match status" value="1"/>
</dbReference>
<dbReference type="Pfam" id="PF01532">
    <property type="entry name" value="Glyco_hydro_47"/>
    <property type="match status" value="1"/>
</dbReference>
<feature type="compositionally biased region" description="Basic and acidic residues" evidence="10">
    <location>
        <begin position="349"/>
        <end position="365"/>
    </location>
</feature>
<keyword evidence="4 9" id="KW-0378">Hydrolase</keyword>
<accession>A0AAF0JFF6</accession>
<gene>
    <name evidence="11" type="ORF">MJAP1_001877</name>
</gene>
<evidence type="ECO:0000256" key="7">
    <source>
        <dbReference type="PIRSR" id="PIRSR601382-2"/>
    </source>
</evidence>
<dbReference type="RefSeq" id="XP_060121808.1">
    <property type="nucleotide sequence ID" value="XM_060265825.1"/>
</dbReference>
<dbReference type="SUPFAM" id="SSF48225">
    <property type="entry name" value="Seven-hairpin glycosidases"/>
    <property type="match status" value="1"/>
</dbReference>
<dbReference type="NCBIfam" id="TIGR01509">
    <property type="entry name" value="HAD-SF-IA-v3"/>
    <property type="match status" value="1"/>
</dbReference>
<dbReference type="InterPro" id="IPR006439">
    <property type="entry name" value="HAD-SF_hydro_IA"/>
</dbReference>
<dbReference type="PANTHER" id="PTHR11742">
    <property type="entry name" value="MANNOSYL-OLIGOSACCHARIDE ALPHA-1,2-MANNOSIDASE-RELATED"/>
    <property type="match status" value="1"/>
</dbReference>
<evidence type="ECO:0000256" key="8">
    <source>
        <dbReference type="PIRSR" id="PIRSR601382-3"/>
    </source>
</evidence>
<organism evidence="11 12">
    <name type="scientific">Malassezia japonica</name>
    <dbReference type="NCBI Taxonomy" id="223818"/>
    <lineage>
        <taxon>Eukaryota</taxon>
        <taxon>Fungi</taxon>
        <taxon>Dikarya</taxon>
        <taxon>Basidiomycota</taxon>
        <taxon>Ustilaginomycotina</taxon>
        <taxon>Malasseziomycetes</taxon>
        <taxon>Malasseziales</taxon>
        <taxon>Malasseziaceae</taxon>
        <taxon>Malassezia</taxon>
    </lineage>
</organism>
<comment type="cofactor">
    <cofactor evidence="1 7">
        <name>Ca(2+)</name>
        <dbReference type="ChEBI" id="CHEBI:29108"/>
    </cofactor>
</comment>
<evidence type="ECO:0000256" key="2">
    <source>
        <dbReference type="ARBA" id="ARBA00004922"/>
    </source>
</evidence>
<dbReference type="Pfam" id="PF00702">
    <property type="entry name" value="Hydrolase"/>
    <property type="match status" value="1"/>
</dbReference>
<dbReference type="Gene3D" id="1.50.10.10">
    <property type="match status" value="1"/>
</dbReference>